<dbReference type="GO" id="GO:0005524">
    <property type="term" value="F:ATP binding"/>
    <property type="evidence" value="ECO:0007669"/>
    <property type="project" value="UniProtKB-KW"/>
</dbReference>
<dbReference type="InterPro" id="IPR050166">
    <property type="entry name" value="ABC_transporter_ATP-bind"/>
</dbReference>
<dbReference type="Pfam" id="PF00005">
    <property type="entry name" value="ABC_tran"/>
    <property type="match status" value="1"/>
</dbReference>
<dbReference type="STRING" id="1236220.SAMN04488112_104139"/>
<dbReference type="RefSeq" id="WP_091567082.1">
    <property type="nucleotide sequence ID" value="NZ_FMZA01000004.1"/>
</dbReference>
<dbReference type="PROSITE" id="PS00211">
    <property type="entry name" value="ABC_TRANSPORTER_1"/>
    <property type="match status" value="1"/>
</dbReference>
<dbReference type="Gene3D" id="3.40.50.300">
    <property type="entry name" value="P-loop containing nucleotide triphosphate hydrolases"/>
    <property type="match status" value="1"/>
</dbReference>
<keyword evidence="2" id="KW-0547">Nucleotide-binding</keyword>
<dbReference type="AlphaFoldDB" id="A0A1G6JQD7"/>
<evidence type="ECO:0000259" key="4">
    <source>
        <dbReference type="PROSITE" id="PS50893"/>
    </source>
</evidence>
<proteinExistence type="predicted"/>
<reference evidence="5 6" key="1">
    <citation type="submission" date="2016-10" db="EMBL/GenBank/DDBJ databases">
        <authorList>
            <person name="de Groot N.N."/>
        </authorList>
    </citation>
    <scope>NUCLEOTIDE SEQUENCE [LARGE SCALE GENOMIC DNA]</scope>
    <source>
        <strain evidence="5 6">DSM 45514</strain>
    </source>
</reference>
<feature type="domain" description="ABC transporter" evidence="4">
    <location>
        <begin position="6"/>
        <end position="237"/>
    </location>
</feature>
<evidence type="ECO:0000313" key="5">
    <source>
        <dbReference type="EMBL" id="SDC20913.1"/>
    </source>
</evidence>
<dbReference type="InterPro" id="IPR003593">
    <property type="entry name" value="AAA+_ATPase"/>
</dbReference>
<dbReference type="Proteomes" id="UP000199387">
    <property type="component" value="Unassembled WGS sequence"/>
</dbReference>
<dbReference type="GO" id="GO:0016887">
    <property type="term" value="F:ATP hydrolysis activity"/>
    <property type="evidence" value="ECO:0007669"/>
    <property type="project" value="InterPro"/>
</dbReference>
<evidence type="ECO:0000256" key="3">
    <source>
        <dbReference type="ARBA" id="ARBA00022840"/>
    </source>
</evidence>
<keyword evidence="6" id="KW-1185">Reference proteome</keyword>
<dbReference type="SUPFAM" id="SSF52540">
    <property type="entry name" value="P-loop containing nucleoside triphosphate hydrolases"/>
    <property type="match status" value="1"/>
</dbReference>
<dbReference type="PROSITE" id="PS50893">
    <property type="entry name" value="ABC_TRANSPORTER_2"/>
    <property type="match status" value="1"/>
</dbReference>
<dbReference type="CDD" id="cd03293">
    <property type="entry name" value="ABC_NrtD_SsuB_transporters"/>
    <property type="match status" value="1"/>
</dbReference>
<name>A0A1G6JQD7_9BACL</name>
<evidence type="ECO:0000256" key="2">
    <source>
        <dbReference type="ARBA" id="ARBA00022741"/>
    </source>
</evidence>
<organism evidence="5 6">
    <name type="scientific">Melghirimyces thermohalophilus</name>
    <dbReference type="NCBI Taxonomy" id="1236220"/>
    <lineage>
        <taxon>Bacteria</taxon>
        <taxon>Bacillati</taxon>
        <taxon>Bacillota</taxon>
        <taxon>Bacilli</taxon>
        <taxon>Bacillales</taxon>
        <taxon>Thermoactinomycetaceae</taxon>
        <taxon>Melghirimyces</taxon>
    </lineage>
</organism>
<sequence length="260" mass="29262">MDTYAIEADSVTKVYLNRQDEVHALKPISFRIHPGEFVSLVGPSGCGKSTVLSLMAGLIRPSSGCLRIFGKEVTAPSNRVSYMLQQDCLLDWRTVEDNITLGLEFRGRKNRQTSHDARQLLELLGLRHTLKLFPSQLSGGMRQRVALVRTLAVEPDLLLLDEPFSAVDYQTKLHLEKLLTDGLKIREMTALLVTHDLEEALSLSDRILVMGGQPGEIRRTLEVPEELRSADPLTARGMPSFRPLFNELWKEMESHDKTVD</sequence>
<dbReference type="EMBL" id="FMZA01000004">
    <property type="protein sequence ID" value="SDC20913.1"/>
    <property type="molecule type" value="Genomic_DNA"/>
</dbReference>
<keyword evidence="1" id="KW-0813">Transport</keyword>
<dbReference type="SMART" id="SM00382">
    <property type="entry name" value="AAA"/>
    <property type="match status" value="1"/>
</dbReference>
<dbReference type="OrthoDB" id="9802264at2"/>
<keyword evidence="3 5" id="KW-0067">ATP-binding</keyword>
<dbReference type="PANTHER" id="PTHR42788">
    <property type="entry name" value="TAURINE IMPORT ATP-BINDING PROTEIN-RELATED"/>
    <property type="match status" value="1"/>
</dbReference>
<evidence type="ECO:0000256" key="1">
    <source>
        <dbReference type="ARBA" id="ARBA00022448"/>
    </source>
</evidence>
<dbReference type="InterPro" id="IPR003439">
    <property type="entry name" value="ABC_transporter-like_ATP-bd"/>
</dbReference>
<dbReference type="PANTHER" id="PTHR42788:SF21">
    <property type="entry name" value="ABC TRANSPORTER ATP-BINDING PROTEIN"/>
    <property type="match status" value="1"/>
</dbReference>
<accession>A0A1G6JQD7</accession>
<dbReference type="InterPro" id="IPR017871">
    <property type="entry name" value="ABC_transporter-like_CS"/>
</dbReference>
<protein>
    <submittedName>
        <fullName evidence="5">NitT/TauT family transport system ATP-binding protein</fullName>
    </submittedName>
</protein>
<dbReference type="InterPro" id="IPR027417">
    <property type="entry name" value="P-loop_NTPase"/>
</dbReference>
<gene>
    <name evidence="5" type="ORF">SAMN04488112_104139</name>
</gene>
<evidence type="ECO:0000313" key="6">
    <source>
        <dbReference type="Proteomes" id="UP000199387"/>
    </source>
</evidence>